<protein>
    <submittedName>
        <fullName evidence="2">Uncharacterized protein</fullName>
    </submittedName>
</protein>
<keyword evidence="3" id="KW-1185">Reference proteome</keyword>
<dbReference type="AlphaFoldDB" id="A0ABD3WDM8"/>
<dbReference type="EMBL" id="JBJQND010000007">
    <property type="protein sequence ID" value="KAL3871605.1"/>
    <property type="molecule type" value="Genomic_DNA"/>
</dbReference>
<sequence>MKSDSEHARLLKFLLKLNSRCNVVVREANAPTEKQSANIIDSAILYLQRDVVIRHSCHALQENKLSESCRCVFHKAEKVIIYQPNVEMFTDKNSGEDEPWYKDKDGGKQKKSTPKEIVGSGHTYSSPQHAIPVSVLDLFTLLCVGPIEQ</sequence>
<dbReference type="Proteomes" id="UP001634394">
    <property type="component" value="Unassembled WGS sequence"/>
</dbReference>
<feature type="compositionally biased region" description="Basic and acidic residues" evidence="1">
    <location>
        <begin position="91"/>
        <end position="108"/>
    </location>
</feature>
<organism evidence="2 3">
    <name type="scientific">Sinanodonta woodiana</name>
    <name type="common">Chinese pond mussel</name>
    <name type="synonym">Anodonta woodiana</name>
    <dbReference type="NCBI Taxonomy" id="1069815"/>
    <lineage>
        <taxon>Eukaryota</taxon>
        <taxon>Metazoa</taxon>
        <taxon>Spiralia</taxon>
        <taxon>Lophotrochozoa</taxon>
        <taxon>Mollusca</taxon>
        <taxon>Bivalvia</taxon>
        <taxon>Autobranchia</taxon>
        <taxon>Heteroconchia</taxon>
        <taxon>Palaeoheterodonta</taxon>
        <taxon>Unionida</taxon>
        <taxon>Unionoidea</taxon>
        <taxon>Unionidae</taxon>
        <taxon>Unioninae</taxon>
        <taxon>Sinanodonta</taxon>
    </lineage>
</organism>
<feature type="region of interest" description="Disordered" evidence="1">
    <location>
        <begin position="91"/>
        <end position="123"/>
    </location>
</feature>
<proteinExistence type="predicted"/>
<gene>
    <name evidence="2" type="ORF">ACJMK2_039596</name>
</gene>
<evidence type="ECO:0000313" key="2">
    <source>
        <dbReference type="EMBL" id="KAL3871605.1"/>
    </source>
</evidence>
<comment type="caution">
    <text evidence="2">The sequence shown here is derived from an EMBL/GenBank/DDBJ whole genome shotgun (WGS) entry which is preliminary data.</text>
</comment>
<name>A0ABD3WDM8_SINWO</name>
<accession>A0ABD3WDM8</accession>
<evidence type="ECO:0000313" key="3">
    <source>
        <dbReference type="Proteomes" id="UP001634394"/>
    </source>
</evidence>
<reference evidence="2 3" key="1">
    <citation type="submission" date="2024-11" db="EMBL/GenBank/DDBJ databases">
        <title>Chromosome-level genome assembly of the freshwater bivalve Anodonta woodiana.</title>
        <authorList>
            <person name="Chen X."/>
        </authorList>
    </citation>
    <scope>NUCLEOTIDE SEQUENCE [LARGE SCALE GENOMIC DNA]</scope>
    <source>
        <strain evidence="2">MN2024</strain>
        <tissue evidence="2">Gills</tissue>
    </source>
</reference>
<evidence type="ECO:0000256" key="1">
    <source>
        <dbReference type="SAM" id="MobiDB-lite"/>
    </source>
</evidence>